<dbReference type="Proteomes" id="UP000198666">
    <property type="component" value="Unassembled WGS sequence"/>
</dbReference>
<dbReference type="InterPro" id="IPR024562">
    <property type="entry name" value="YqhG"/>
</dbReference>
<keyword evidence="2" id="KW-1185">Reference proteome</keyword>
<dbReference type="Pfam" id="PF11079">
    <property type="entry name" value="YqhG"/>
    <property type="match status" value="1"/>
</dbReference>
<reference evidence="2" key="1">
    <citation type="submission" date="2016-10" db="EMBL/GenBank/DDBJ databases">
        <authorList>
            <person name="Varghese N."/>
            <person name="Submissions S."/>
        </authorList>
    </citation>
    <scope>NUCLEOTIDE SEQUENCE [LARGE SCALE GENOMIC DNA]</scope>
    <source>
        <strain evidence="2">DSM 21620</strain>
    </source>
</reference>
<name>A0A1G6VM00_9BACI</name>
<organism evidence="1 2">
    <name type="scientific">Terribacillus halophilus</name>
    <dbReference type="NCBI Taxonomy" id="361279"/>
    <lineage>
        <taxon>Bacteria</taxon>
        <taxon>Bacillati</taxon>
        <taxon>Bacillota</taxon>
        <taxon>Bacilli</taxon>
        <taxon>Bacillales</taxon>
        <taxon>Bacillaceae</taxon>
        <taxon>Terribacillus</taxon>
    </lineage>
</organism>
<dbReference type="STRING" id="361279.SAMN05421663_11320"/>
<sequence>MDKQTLHQFLRKFFVSNGCKLLEEKEGLLRFLLTPELDEELMNRPFYWRYKKRLGQEGDPMELTLLTDPNETAEKAEYIHFGSPRLHKIFRLIRDSAQVARLYEKVDTASRTPLYPWLIRNISVHFSGKRKRTETHSVGLQLLNGQLATDWMENFSQVEFKQQISDQCYCLSPIIRYQSGYQRISSYMQSYLETVDDSWVKETAETLKQEEELLAHFFDQSGQEELEPEIREERAALYKNELDAVHKRLIPSIQMETINAGIFYLSEETAQRLLHKKEA</sequence>
<dbReference type="OrthoDB" id="2433584at2"/>
<evidence type="ECO:0000313" key="1">
    <source>
        <dbReference type="EMBL" id="SDD53915.1"/>
    </source>
</evidence>
<evidence type="ECO:0000313" key="2">
    <source>
        <dbReference type="Proteomes" id="UP000198666"/>
    </source>
</evidence>
<proteinExistence type="predicted"/>
<dbReference type="EMBL" id="FMZB01000013">
    <property type="protein sequence ID" value="SDD53915.1"/>
    <property type="molecule type" value="Genomic_DNA"/>
</dbReference>
<gene>
    <name evidence="1" type="ORF">SAMN05421663_11320</name>
</gene>
<accession>A0A1G6VM00</accession>
<dbReference type="RefSeq" id="WP_093728480.1">
    <property type="nucleotide sequence ID" value="NZ_FMZB01000013.1"/>
</dbReference>
<protein>
    <submittedName>
        <fullName evidence="1">Uncharacterized protein</fullName>
    </submittedName>
</protein>
<dbReference type="AlphaFoldDB" id="A0A1G6VM00"/>